<keyword evidence="2" id="KW-1185">Reference proteome</keyword>
<organism evidence="1 2">
    <name type="scientific">Duganella radicis</name>
    <dbReference type="NCBI Taxonomy" id="551988"/>
    <lineage>
        <taxon>Bacteria</taxon>
        <taxon>Pseudomonadati</taxon>
        <taxon>Pseudomonadota</taxon>
        <taxon>Betaproteobacteria</taxon>
        <taxon>Burkholderiales</taxon>
        <taxon>Oxalobacteraceae</taxon>
        <taxon>Telluria group</taxon>
        <taxon>Duganella</taxon>
    </lineage>
</organism>
<reference evidence="1 2" key="1">
    <citation type="submission" date="2019-11" db="EMBL/GenBank/DDBJ databases">
        <title>Type strains purchased from KCTC, JCM and DSMZ.</title>
        <authorList>
            <person name="Lu H."/>
        </authorList>
    </citation>
    <scope>NUCLEOTIDE SEQUENCE [LARGE SCALE GENOMIC DNA]</scope>
    <source>
        <strain evidence="1 2">KCTC 22382</strain>
    </source>
</reference>
<dbReference type="AlphaFoldDB" id="A0A6L6PCG3"/>
<name>A0A6L6PCG3_9BURK</name>
<comment type="caution">
    <text evidence="1">The sequence shown here is derived from an EMBL/GenBank/DDBJ whole genome shotgun (WGS) entry which is preliminary data.</text>
</comment>
<gene>
    <name evidence="1" type="ORF">GM676_01630</name>
</gene>
<dbReference type="OrthoDB" id="8706470at2"/>
<dbReference type="RefSeq" id="WP_155461625.1">
    <property type="nucleotide sequence ID" value="NZ_WNKY01000001.1"/>
</dbReference>
<evidence type="ECO:0000313" key="2">
    <source>
        <dbReference type="Proteomes" id="UP000475582"/>
    </source>
</evidence>
<proteinExistence type="predicted"/>
<dbReference type="Proteomes" id="UP000475582">
    <property type="component" value="Unassembled WGS sequence"/>
</dbReference>
<protein>
    <submittedName>
        <fullName evidence="1">Uncharacterized protein</fullName>
    </submittedName>
</protein>
<sequence>MQYDFKLSGNGGMQIDVQGSFIKYKSGTGAIRVVTSKGGYIDLLPGQGVWGVDFTRLTVQDRSGNANTGVLLAGAYDFRDQTIPGTVSVADGGMNWTNNLNCFMGSASAIANAGTHNIAALANPAGNTKNVVVKSVKCSSVSGTYLTLFLALYTPAGNTKALNKKGGGAVSSAVLDAAQLASVAAFGNPLAMHFDNVNGTPRDVVFQEPVVIPPGYALIYRPGNTTGGAGDITFDFREEVI</sequence>
<accession>A0A6L6PCG3</accession>
<evidence type="ECO:0000313" key="1">
    <source>
        <dbReference type="EMBL" id="MTV36281.1"/>
    </source>
</evidence>
<dbReference type="EMBL" id="WNKY01000001">
    <property type="protein sequence ID" value="MTV36281.1"/>
    <property type="molecule type" value="Genomic_DNA"/>
</dbReference>